<dbReference type="PANTHER" id="PTHR10788:SF106">
    <property type="entry name" value="BCDNA.GH08860"/>
    <property type="match status" value="1"/>
</dbReference>
<dbReference type="InterPro" id="IPR001830">
    <property type="entry name" value="Glyco_trans_20"/>
</dbReference>
<organism evidence="2 3">
    <name type="scientific">Pelolinea submarina</name>
    <dbReference type="NCBI Taxonomy" id="913107"/>
    <lineage>
        <taxon>Bacteria</taxon>
        <taxon>Bacillati</taxon>
        <taxon>Chloroflexota</taxon>
        <taxon>Anaerolineae</taxon>
        <taxon>Anaerolineales</taxon>
        <taxon>Anaerolineaceae</taxon>
        <taxon>Pelolinea</taxon>
    </lineage>
</organism>
<dbReference type="Gene3D" id="3.40.50.2000">
    <property type="entry name" value="Glycogen Phosphorylase B"/>
    <property type="match status" value="2"/>
</dbReference>
<gene>
    <name evidence="2" type="ORF">DFR64_1370</name>
</gene>
<dbReference type="GO" id="GO:0003825">
    <property type="term" value="F:alpha,alpha-trehalose-phosphate synthase (UDP-forming) activity"/>
    <property type="evidence" value="ECO:0007669"/>
    <property type="project" value="TreeGrafter"/>
</dbReference>
<keyword evidence="3" id="KW-1185">Reference proteome</keyword>
<reference evidence="2 3" key="1">
    <citation type="submission" date="2018-08" db="EMBL/GenBank/DDBJ databases">
        <title>Genomic Encyclopedia of Type Strains, Phase IV (KMG-IV): sequencing the most valuable type-strain genomes for metagenomic binning, comparative biology and taxonomic classification.</title>
        <authorList>
            <person name="Goeker M."/>
        </authorList>
    </citation>
    <scope>NUCLEOTIDE SEQUENCE [LARGE SCALE GENOMIC DNA]</scope>
    <source>
        <strain evidence="2 3">DSM 23923</strain>
    </source>
</reference>
<sequence>MADRPEVLPTGAEIREDIDLNTFSDWHIIIASNRGPVVHIENSDGEVIQQKGSGGLITGLSGMLQYINATWISCAQTPQDVDFLEGDIPLEEANGSIHVKFINPEQAAYDGYYNVIANPLLWFLQHSMWNISSEPVIDHATWDAWENGYKKVNHLFAQEIVKAVENTGKKTLVMLQDYHLYLTARYIRDLLPKAKQPTILHFTHIPWPGPEYWRILPPTMRQGILDGLCAVDLLGFQTEEDGLNFIRTVESHLPRAHVKYKRGRIWYRNHATHIQDFPISIDVANLEAMRQDEEVIEQKKKLQKIITDKKLVLRVDRIDPSKNIIRGFKAFEELLSLHPEYQEKVLFLALLVPSRREVEEYKDYLDKIMAISGQINAGYGTSEWEPVRILVGENYKRAIAALQLYDVLLVNAVADGMNLVAKEGPIVNERNGVLVLSERAGASQQLAPGAIVISPCDIYATAEAIHQGLSMGMEERNSRARSLHWLIKNNDIYCWLKDQLHAIVEMSRKS</sequence>
<dbReference type="OrthoDB" id="9761633at2"/>
<proteinExistence type="inferred from homology"/>
<dbReference type="RefSeq" id="WP_116224611.1">
    <property type="nucleotide sequence ID" value="NZ_AP018437.1"/>
</dbReference>
<dbReference type="EMBL" id="QUMS01000001">
    <property type="protein sequence ID" value="REG11481.1"/>
    <property type="molecule type" value="Genomic_DNA"/>
</dbReference>
<dbReference type="Proteomes" id="UP000256388">
    <property type="component" value="Unassembled WGS sequence"/>
</dbReference>
<dbReference type="GO" id="GO:0005992">
    <property type="term" value="P:trehalose biosynthetic process"/>
    <property type="evidence" value="ECO:0007669"/>
    <property type="project" value="InterPro"/>
</dbReference>
<dbReference type="CDD" id="cd03788">
    <property type="entry name" value="GT20_TPS"/>
    <property type="match status" value="1"/>
</dbReference>
<evidence type="ECO:0000313" key="2">
    <source>
        <dbReference type="EMBL" id="REG11481.1"/>
    </source>
</evidence>
<comment type="similarity">
    <text evidence="1">Belongs to the glycosyltransferase 20 family.</text>
</comment>
<name>A0A347ZRN3_9CHLR</name>
<dbReference type="Pfam" id="PF00982">
    <property type="entry name" value="Glyco_transf_20"/>
    <property type="match status" value="1"/>
</dbReference>
<protein>
    <submittedName>
        <fullName evidence="2">Trehalose 6-phosphate synthase</fullName>
    </submittedName>
</protein>
<dbReference type="GO" id="GO:0004805">
    <property type="term" value="F:trehalose-phosphatase activity"/>
    <property type="evidence" value="ECO:0007669"/>
    <property type="project" value="TreeGrafter"/>
</dbReference>
<dbReference type="SUPFAM" id="SSF53756">
    <property type="entry name" value="UDP-Glycosyltransferase/glycogen phosphorylase"/>
    <property type="match status" value="1"/>
</dbReference>
<evidence type="ECO:0000256" key="1">
    <source>
        <dbReference type="ARBA" id="ARBA00008799"/>
    </source>
</evidence>
<dbReference type="PANTHER" id="PTHR10788">
    <property type="entry name" value="TREHALOSE-6-PHOSPHATE SYNTHASE"/>
    <property type="match status" value="1"/>
</dbReference>
<accession>A0A347ZRN3</accession>
<dbReference type="AlphaFoldDB" id="A0A347ZRN3"/>
<evidence type="ECO:0000313" key="3">
    <source>
        <dbReference type="Proteomes" id="UP000256388"/>
    </source>
</evidence>
<comment type="caution">
    <text evidence="2">The sequence shown here is derived from an EMBL/GenBank/DDBJ whole genome shotgun (WGS) entry which is preliminary data.</text>
</comment>
<dbReference type="GO" id="GO:0005829">
    <property type="term" value="C:cytosol"/>
    <property type="evidence" value="ECO:0007669"/>
    <property type="project" value="TreeGrafter"/>
</dbReference>